<organism evidence="3 4">
    <name type="scientific">Brassica campestris</name>
    <name type="common">Field mustard</name>
    <dbReference type="NCBI Taxonomy" id="3711"/>
    <lineage>
        <taxon>Eukaryota</taxon>
        <taxon>Viridiplantae</taxon>
        <taxon>Streptophyta</taxon>
        <taxon>Embryophyta</taxon>
        <taxon>Tracheophyta</taxon>
        <taxon>Spermatophyta</taxon>
        <taxon>Magnoliopsida</taxon>
        <taxon>eudicotyledons</taxon>
        <taxon>Gunneridae</taxon>
        <taxon>Pentapetalae</taxon>
        <taxon>rosids</taxon>
        <taxon>malvids</taxon>
        <taxon>Brassicales</taxon>
        <taxon>Brassicaceae</taxon>
        <taxon>Brassiceae</taxon>
        <taxon>Brassica</taxon>
    </lineage>
</organism>
<sequence length="101" mass="11214">MDERKIKLHVMLLSFILISIAPSIHGFKMRGITRSEPEAFHGGKYFPTMKSRKLMATKLEVDYSGDYDDGASSASPSPPVPDYDDDIYKRQGDVPSPGIGH</sequence>
<protein>
    <recommendedName>
        <fullName evidence="5">Transmembrane protein</fullName>
    </recommendedName>
</protein>
<evidence type="ECO:0000256" key="2">
    <source>
        <dbReference type="SAM" id="SignalP"/>
    </source>
</evidence>
<reference evidence="3 4" key="1">
    <citation type="submission" date="2018-06" db="EMBL/GenBank/DDBJ databases">
        <title>WGS assembly of Brassica rapa FPsc.</title>
        <authorList>
            <person name="Bowman J."/>
            <person name="Kohchi T."/>
            <person name="Yamato K."/>
            <person name="Jenkins J."/>
            <person name="Shu S."/>
            <person name="Ishizaki K."/>
            <person name="Yamaoka S."/>
            <person name="Nishihama R."/>
            <person name="Nakamura Y."/>
            <person name="Berger F."/>
            <person name="Adam C."/>
            <person name="Aki S."/>
            <person name="Althoff F."/>
            <person name="Araki T."/>
            <person name="Arteaga-Vazquez M."/>
            <person name="Balasubrmanian S."/>
            <person name="Bauer D."/>
            <person name="Boehm C."/>
            <person name="Briginshaw L."/>
            <person name="Caballero-Perez J."/>
            <person name="Catarino B."/>
            <person name="Chen F."/>
            <person name="Chiyoda S."/>
            <person name="Chovatia M."/>
            <person name="Davies K."/>
            <person name="Delmans M."/>
            <person name="Demura T."/>
            <person name="Dierschke T."/>
            <person name="Dolan L."/>
            <person name="Dorantes-Acosta A."/>
            <person name="Eklund D."/>
            <person name="Florent S."/>
            <person name="Flores-Sandoval E."/>
            <person name="Fujiyama A."/>
            <person name="Fukuzawa H."/>
            <person name="Galik B."/>
            <person name="Grimanelli D."/>
            <person name="Grimwood J."/>
            <person name="Grossniklaus U."/>
            <person name="Hamada T."/>
            <person name="Haseloff J."/>
            <person name="Hetherington A."/>
            <person name="Higo A."/>
            <person name="Hirakawa Y."/>
            <person name="Hundley H."/>
            <person name="Ikeda Y."/>
            <person name="Inoue K."/>
            <person name="Inoue S."/>
            <person name="Ishida S."/>
            <person name="Jia Q."/>
            <person name="Kakita M."/>
            <person name="Kanazawa T."/>
            <person name="Kawai Y."/>
            <person name="Kawashima T."/>
            <person name="Kennedy M."/>
            <person name="Kinose K."/>
            <person name="Kinoshita T."/>
            <person name="Kohara Y."/>
            <person name="Koide E."/>
            <person name="Komatsu K."/>
            <person name="Kopischke S."/>
            <person name="Kubo M."/>
            <person name="Kyozuka J."/>
            <person name="Lagercrantz U."/>
            <person name="Lin S."/>
            <person name="Lindquist E."/>
            <person name="Lipzen A."/>
            <person name="Lu C."/>
            <person name="Luna E."/>
            <person name="Martienssen R."/>
            <person name="Minamino N."/>
            <person name="Mizutani M."/>
            <person name="Mizutani M."/>
            <person name="Mochizuki N."/>
            <person name="Monte I."/>
            <person name="Mosher R."/>
            <person name="Nagasaki H."/>
            <person name="Nakagami H."/>
            <person name="Naramoto S."/>
            <person name="Nishitani K."/>
            <person name="Ohtani M."/>
            <person name="Okamoto T."/>
            <person name="Okumura M."/>
            <person name="Phillips J."/>
            <person name="Pollak B."/>
            <person name="Reinders A."/>
            <person name="Roevekamp M."/>
            <person name="Sano R."/>
            <person name="Sawa S."/>
            <person name="Schmid M."/>
            <person name="Shirakawa M."/>
            <person name="Solano R."/>
            <person name="Spunde A."/>
            <person name="Suetsugu N."/>
            <person name="Sugano S."/>
            <person name="Sugiyama A."/>
            <person name="Sun R."/>
            <person name="Suzuki Y."/>
            <person name="Takenaka M."/>
            <person name="Takezawa D."/>
            <person name="Tomogane H."/>
            <person name="Tsuzuki M."/>
            <person name="Ueda T."/>
            <person name="Umeda M."/>
            <person name="Ward J."/>
            <person name="Watanabe Y."/>
            <person name="Yazaki K."/>
            <person name="Yokoyama R."/>
            <person name="Yoshitake Y."/>
            <person name="Yotsui I."/>
            <person name="Zachgo S."/>
            <person name="Schmutz J."/>
        </authorList>
    </citation>
    <scope>NUCLEOTIDE SEQUENCE [LARGE SCALE GENOMIC DNA]</scope>
    <source>
        <strain evidence="4">cv. B-3</strain>
    </source>
</reference>
<evidence type="ECO:0000256" key="1">
    <source>
        <dbReference type="SAM" id="MobiDB-lite"/>
    </source>
</evidence>
<dbReference type="Proteomes" id="UP000264353">
    <property type="component" value="Chromosome A5"/>
</dbReference>
<evidence type="ECO:0008006" key="5">
    <source>
        <dbReference type="Google" id="ProtNLM"/>
    </source>
</evidence>
<dbReference type="EMBL" id="CM010632">
    <property type="protein sequence ID" value="RID60998.1"/>
    <property type="molecule type" value="Genomic_DNA"/>
</dbReference>
<gene>
    <name evidence="3" type="ORF">BRARA_E00176</name>
</gene>
<name>A0A397Z7Q5_BRACM</name>
<dbReference type="AlphaFoldDB" id="A0A397Z7Q5"/>
<feature type="signal peptide" evidence="2">
    <location>
        <begin position="1"/>
        <end position="26"/>
    </location>
</feature>
<evidence type="ECO:0000313" key="3">
    <source>
        <dbReference type="EMBL" id="RID60998.1"/>
    </source>
</evidence>
<feature type="chain" id="PRO_5017193711" description="Transmembrane protein" evidence="2">
    <location>
        <begin position="27"/>
        <end position="101"/>
    </location>
</feature>
<keyword evidence="2" id="KW-0732">Signal</keyword>
<proteinExistence type="predicted"/>
<accession>A0A397Z7Q5</accession>
<evidence type="ECO:0000313" key="4">
    <source>
        <dbReference type="Proteomes" id="UP000264353"/>
    </source>
</evidence>
<feature type="region of interest" description="Disordered" evidence="1">
    <location>
        <begin position="67"/>
        <end position="101"/>
    </location>
</feature>